<evidence type="ECO:0000313" key="1">
    <source>
        <dbReference type="EMBL" id="KAH0535090.1"/>
    </source>
</evidence>
<accession>A0AAV7HT98</accession>
<protein>
    <submittedName>
        <fullName evidence="1">Uncharacterized protein</fullName>
    </submittedName>
</protein>
<gene>
    <name evidence="1" type="ORF">KQX54_013215</name>
</gene>
<dbReference type="InterPro" id="IPR011335">
    <property type="entry name" value="Restrct_endonuc-II-like"/>
</dbReference>
<dbReference type="PANTHER" id="PTHR46609">
    <property type="entry name" value="EXONUCLEASE, PHAGE-TYPE/RECB, C-TERMINAL DOMAIN-CONTAINING PROTEIN"/>
    <property type="match status" value="1"/>
</dbReference>
<reference evidence="1 2" key="1">
    <citation type="journal article" date="2021" name="J. Hered.">
        <title>A chromosome-level genome assembly of the parasitoid wasp, Cotesia glomerata (Hymenoptera: Braconidae).</title>
        <authorList>
            <person name="Pinto B.J."/>
            <person name="Weis J.J."/>
            <person name="Gamble T."/>
            <person name="Ode P.J."/>
            <person name="Paul R."/>
            <person name="Zaspel J.M."/>
        </authorList>
    </citation>
    <scope>NUCLEOTIDE SEQUENCE [LARGE SCALE GENOMIC DNA]</scope>
    <source>
        <strain evidence="1">CgM1</strain>
    </source>
</reference>
<proteinExistence type="predicted"/>
<dbReference type="GO" id="GO:0006281">
    <property type="term" value="P:DNA repair"/>
    <property type="evidence" value="ECO:0007669"/>
    <property type="project" value="UniProtKB-ARBA"/>
</dbReference>
<sequence>MPWFDYKQKETEHFQKLKDRQKKRDQIMTVTIDQAQSANWHQYRRDIITASNFGSICRRRLTTSCSAMVSKIVYPPVLNVSSVQFGREFEKKALQDLARKLKLQQDEIKPCLMYEIIEKDDNFWEEKMEPLLTQFYKECVLPEIIDSRKNRNMKIREPSFILEAQRKAEEKKKLKIDDSTEKEKLEDYSVDTSSTITKTLLLEIVESANLDDIEMIWQQESQLITKICSDIENSIGNVIRDCIEYPVDRNMAEYKLKTSNLSNKLANLNHLLNNEFLLADVSLDGIVFVVGVDRSDHHLIDIRKYSPTITQSITPITMINEVDRHFIAAHRRTGSPKFDLPTWHDENIKSIKVDELLTYYEYKFSNKKINTEVIPSKTNFFGNSVSSRIRKILQEIQDSKYLQKIEKIVECNRDLIESLAIYINNMPMNSEPDSNRDNEIIVQNSFSTEFLERFFIYYVEPDGPEITRSPNFLTVFNYNNIHYYAARRRSHNYNIIEVENDFGRKLQTVRCDLFALCKDYLSLK</sequence>
<dbReference type="InterPro" id="IPR011604">
    <property type="entry name" value="PDDEXK-like_dom_sf"/>
</dbReference>
<dbReference type="SUPFAM" id="SSF52980">
    <property type="entry name" value="Restriction endonuclease-like"/>
    <property type="match status" value="1"/>
</dbReference>
<dbReference type="PANTHER" id="PTHR46609:SF8">
    <property type="entry name" value="YQAJ VIRAL RECOMBINASE DOMAIN-CONTAINING PROTEIN"/>
    <property type="match status" value="1"/>
</dbReference>
<name>A0AAV7HT98_COTGL</name>
<dbReference type="EMBL" id="JAHXZJ010002982">
    <property type="protein sequence ID" value="KAH0535090.1"/>
    <property type="molecule type" value="Genomic_DNA"/>
</dbReference>
<evidence type="ECO:0000313" key="2">
    <source>
        <dbReference type="Proteomes" id="UP000826195"/>
    </source>
</evidence>
<comment type="caution">
    <text evidence="1">The sequence shown here is derived from an EMBL/GenBank/DDBJ whole genome shotgun (WGS) entry which is preliminary data.</text>
</comment>
<dbReference type="InterPro" id="IPR051703">
    <property type="entry name" value="NF-kappa-B_Signaling_Reg"/>
</dbReference>
<keyword evidence="2" id="KW-1185">Reference proteome</keyword>
<dbReference type="Proteomes" id="UP000826195">
    <property type="component" value="Unassembled WGS sequence"/>
</dbReference>
<dbReference type="AlphaFoldDB" id="A0AAV7HT98"/>
<dbReference type="Gene3D" id="3.90.320.10">
    <property type="match status" value="1"/>
</dbReference>
<organism evidence="1 2">
    <name type="scientific">Cotesia glomerata</name>
    <name type="common">Lepidopteran parasitic wasp</name>
    <name type="synonym">Apanteles glomeratus</name>
    <dbReference type="NCBI Taxonomy" id="32391"/>
    <lineage>
        <taxon>Eukaryota</taxon>
        <taxon>Metazoa</taxon>
        <taxon>Ecdysozoa</taxon>
        <taxon>Arthropoda</taxon>
        <taxon>Hexapoda</taxon>
        <taxon>Insecta</taxon>
        <taxon>Pterygota</taxon>
        <taxon>Neoptera</taxon>
        <taxon>Endopterygota</taxon>
        <taxon>Hymenoptera</taxon>
        <taxon>Apocrita</taxon>
        <taxon>Ichneumonoidea</taxon>
        <taxon>Braconidae</taxon>
        <taxon>Microgastrinae</taxon>
        <taxon>Cotesia</taxon>
    </lineage>
</organism>